<sequence>MEASRSTIIKSLLAREGSMVQRQLYKTLMTTFEDQFKGVSYTKFKDVYLKNLREFKQVDVKPCNDADLLKKIKANFATEFPSEPTPKTIWIVSIKTSLAARYASGAIGENTDTKEIIQKVESERLRSKDFWQGKSNEPHDWKAIAKKFRSKSE</sequence>
<dbReference type="Proteomes" id="UP000242474">
    <property type="component" value="Unassembled WGS sequence"/>
</dbReference>
<accession>A0A2G5BJI8</accession>
<proteinExistence type="predicted"/>
<reference evidence="1 2" key="1">
    <citation type="journal article" date="2015" name="Genome Biol. Evol.">
        <title>Phylogenomic analyses indicate that early fungi evolved digesting cell walls of algal ancestors of land plants.</title>
        <authorList>
            <person name="Chang Y."/>
            <person name="Wang S."/>
            <person name="Sekimoto S."/>
            <person name="Aerts A.L."/>
            <person name="Choi C."/>
            <person name="Clum A."/>
            <person name="LaButti K.M."/>
            <person name="Lindquist E.A."/>
            <person name="Yee Ngan C."/>
            <person name="Ohm R.A."/>
            <person name="Salamov A.A."/>
            <person name="Grigoriev I.V."/>
            <person name="Spatafora J.W."/>
            <person name="Berbee M.L."/>
        </authorList>
    </citation>
    <scope>NUCLEOTIDE SEQUENCE [LARGE SCALE GENOMIC DNA]</scope>
    <source>
        <strain evidence="1 2">NRRL 1564</strain>
    </source>
</reference>
<organism evidence="1 2">
    <name type="scientific">Coemansia reversa (strain ATCC 12441 / NRRL 1564)</name>
    <dbReference type="NCBI Taxonomy" id="763665"/>
    <lineage>
        <taxon>Eukaryota</taxon>
        <taxon>Fungi</taxon>
        <taxon>Fungi incertae sedis</taxon>
        <taxon>Zoopagomycota</taxon>
        <taxon>Kickxellomycotina</taxon>
        <taxon>Kickxellomycetes</taxon>
        <taxon>Kickxellales</taxon>
        <taxon>Kickxellaceae</taxon>
        <taxon>Coemansia</taxon>
    </lineage>
</organism>
<keyword evidence="2" id="KW-1185">Reference proteome</keyword>
<gene>
    <name evidence="1" type="ORF">COEREDRAFT_5667</name>
</gene>
<evidence type="ECO:0000313" key="1">
    <source>
        <dbReference type="EMBL" id="PIA19141.1"/>
    </source>
</evidence>
<name>A0A2G5BJI8_COERN</name>
<evidence type="ECO:0000313" key="2">
    <source>
        <dbReference type="Proteomes" id="UP000242474"/>
    </source>
</evidence>
<dbReference type="EMBL" id="KZ303487">
    <property type="protein sequence ID" value="PIA19141.1"/>
    <property type="molecule type" value="Genomic_DNA"/>
</dbReference>
<dbReference type="OrthoDB" id="5568849at2759"/>
<dbReference type="AlphaFoldDB" id="A0A2G5BJI8"/>
<protein>
    <submittedName>
        <fullName evidence="1">Uncharacterized protein</fullName>
    </submittedName>
</protein>